<protein>
    <submittedName>
        <fullName evidence="1">Uncharacterized protein</fullName>
    </submittedName>
</protein>
<sequence>MRINNRFNHAIEELLFLVAKYLHLAYFFCHDIVGYVTMVRVGNEEFNDKRVSSCAIAVKLDDDGNDSDGGRNMVCWICHLSSDQSPENGVTSVDGKMKESSLV</sequence>
<keyword evidence="2" id="KW-1185">Reference proteome</keyword>
<proteinExistence type="predicted"/>
<dbReference type="EMBL" id="CM042049">
    <property type="protein sequence ID" value="KAI3746282.1"/>
    <property type="molecule type" value="Genomic_DNA"/>
</dbReference>
<evidence type="ECO:0000313" key="2">
    <source>
        <dbReference type="Proteomes" id="UP001055879"/>
    </source>
</evidence>
<reference evidence="1 2" key="2">
    <citation type="journal article" date="2022" name="Mol. Ecol. Resour.">
        <title>The genomes of chicory, endive, great burdock and yacon provide insights into Asteraceae paleo-polyploidization history and plant inulin production.</title>
        <authorList>
            <person name="Fan W."/>
            <person name="Wang S."/>
            <person name="Wang H."/>
            <person name="Wang A."/>
            <person name="Jiang F."/>
            <person name="Liu H."/>
            <person name="Zhao H."/>
            <person name="Xu D."/>
            <person name="Zhang Y."/>
        </authorList>
    </citation>
    <scope>NUCLEOTIDE SEQUENCE [LARGE SCALE GENOMIC DNA]</scope>
    <source>
        <strain evidence="2">cv. Niubang</strain>
    </source>
</reference>
<gene>
    <name evidence="1" type="ORF">L6452_08709</name>
</gene>
<evidence type="ECO:0000313" key="1">
    <source>
        <dbReference type="EMBL" id="KAI3746282.1"/>
    </source>
</evidence>
<organism evidence="1 2">
    <name type="scientific">Arctium lappa</name>
    <name type="common">Greater burdock</name>
    <name type="synonym">Lappa major</name>
    <dbReference type="NCBI Taxonomy" id="4217"/>
    <lineage>
        <taxon>Eukaryota</taxon>
        <taxon>Viridiplantae</taxon>
        <taxon>Streptophyta</taxon>
        <taxon>Embryophyta</taxon>
        <taxon>Tracheophyta</taxon>
        <taxon>Spermatophyta</taxon>
        <taxon>Magnoliopsida</taxon>
        <taxon>eudicotyledons</taxon>
        <taxon>Gunneridae</taxon>
        <taxon>Pentapetalae</taxon>
        <taxon>asterids</taxon>
        <taxon>campanulids</taxon>
        <taxon>Asterales</taxon>
        <taxon>Asteraceae</taxon>
        <taxon>Carduoideae</taxon>
        <taxon>Cardueae</taxon>
        <taxon>Arctiinae</taxon>
        <taxon>Arctium</taxon>
    </lineage>
</organism>
<reference evidence="2" key="1">
    <citation type="journal article" date="2022" name="Mol. Ecol. Resour.">
        <title>The genomes of chicory, endive, great burdock and yacon provide insights into Asteraceae palaeo-polyploidization history and plant inulin production.</title>
        <authorList>
            <person name="Fan W."/>
            <person name="Wang S."/>
            <person name="Wang H."/>
            <person name="Wang A."/>
            <person name="Jiang F."/>
            <person name="Liu H."/>
            <person name="Zhao H."/>
            <person name="Xu D."/>
            <person name="Zhang Y."/>
        </authorList>
    </citation>
    <scope>NUCLEOTIDE SEQUENCE [LARGE SCALE GENOMIC DNA]</scope>
    <source>
        <strain evidence="2">cv. Niubang</strain>
    </source>
</reference>
<name>A0ACB9DIC8_ARCLA</name>
<comment type="caution">
    <text evidence="1">The sequence shown here is derived from an EMBL/GenBank/DDBJ whole genome shotgun (WGS) entry which is preliminary data.</text>
</comment>
<dbReference type="Proteomes" id="UP001055879">
    <property type="component" value="Linkage Group LG03"/>
</dbReference>
<accession>A0ACB9DIC8</accession>